<dbReference type="Proteomes" id="UP000708208">
    <property type="component" value="Unassembled WGS sequence"/>
</dbReference>
<accession>A0A8J2PXP8</accession>
<keyword evidence="4" id="KW-1185">Reference proteome</keyword>
<feature type="region of interest" description="N-terminal hotdog fold" evidence="1">
    <location>
        <begin position="1"/>
        <end position="107"/>
    </location>
</feature>
<name>A0A8J2PXP8_9HEXA</name>
<evidence type="ECO:0000259" key="2">
    <source>
        <dbReference type="PROSITE" id="PS52019"/>
    </source>
</evidence>
<organism evidence="3 4">
    <name type="scientific">Allacma fusca</name>
    <dbReference type="NCBI Taxonomy" id="39272"/>
    <lineage>
        <taxon>Eukaryota</taxon>
        <taxon>Metazoa</taxon>
        <taxon>Ecdysozoa</taxon>
        <taxon>Arthropoda</taxon>
        <taxon>Hexapoda</taxon>
        <taxon>Collembola</taxon>
        <taxon>Symphypleona</taxon>
        <taxon>Sminthuridae</taxon>
        <taxon>Allacma</taxon>
    </lineage>
</organism>
<dbReference type="EMBL" id="CAJVCH010563406">
    <property type="protein sequence ID" value="CAG7832077.1"/>
    <property type="molecule type" value="Genomic_DNA"/>
</dbReference>
<feature type="domain" description="PKS/mFAS DH" evidence="2">
    <location>
        <begin position="1"/>
        <end position="253"/>
    </location>
</feature>
<protein>
    <recommendedName>
        <fullName evidence="2">PKS/mFAS DH domain-containing protein</fullName>
    </recommendedName>
</protein>
<dbReference type="OrthoDB" id="6432380at2759"/>
<evidence type="ECO:0000313" key="4">
    <source>
        <dbReference type="Proteomes" id="UP000708208"/>
    </source>
</evidence>
<dbReference type="AlphaFoldDB" id="A0A8J2PXP8"/>
<comment type="caution">
    <text evidence="3">The sequence shown here is derived from an EMBL/GenBank/DDBJ whole genome shotgun (WGS) entry which is preliminary data.</text>
</comment>
<feature type="active site" description="Proton donor; for dehydratase activity" evidence="1">
    <location>
        <position position="170"/>
    </location>
</feature>
<feature type="region of interest" description="C-terminal hotdog fold" evidence="1">
    <location>
        <begin position="121"/>
        <end position="253"/>
    </location>
</feature>
<evidence type="ECO:0000313" key="3">
    <source>
        <dbReference type="EMBL" id="CAG7832077.1"/>
    </source>
</evidence>
<evidence type="ECO:0000256" key="1">
    <source>
        <dbReference type="PROSITE-ProRule" id="PRU01363"/>
    </source>
</evidence>
<feature type="active site" description="Proton acceptor; for dehydratase activity" evidence="1">
    <location>
        <position position="20"/>
    </location>
</feature>
<proteinExistence type="predicted"/>
<gene>
    <name evidence="3" type="ORF">AFUS01_LOCUS41784</name>
</gene>
<reference evidence="3" key="1">
    <citation type="submission" date="2021-06" db="EMBL/GenBank/DDBJ databases">
        <authorList>
            <person name="Hodson N. C."/>
            <person name="Mongue J. A."/>
            <person name="Jaron S. K."/>
        </authorList>
    </citation>
    <scope>NUCLEOTIDE SEQUENCE</scope>
</reference>
<dbReference type="PROSITE" id="PS52019">
    <property type="entry name" value="PKS_MFAS_DH"/>
    <property type="match status" value="1"/>
</dbReference>
<dbReference type="InterPro" id="IPR049900">
    <property type="entry name" value="PKS_mFAS_DH"/>
</dbReference>
<sequence length="449" mass="51584">MGVETKLSINLTSDEAFSGHVLKERIIFPATGYIWLVWKTFARLHSANPEEFPIHLENINFKRITELFPKNKTDFNINILKQSGDFEIVESSEIVCNGTIRQANKANREMLVTTPFENENEETFDLQDFYRFLHLKGYSYKGLFRGVQNIEFDGKWAKLAWNENWICFLDAMLQTWILGLGSFWNELAIPVRLQAATIDPILFRKTLTTDTSTVVIKYCKYTQVVQCPGIRLGGLITSAILLHKSPILPTITVQKFSPYIYSHPATVSKEAALEFFIGIVVDNSYGVSKDPFVFTEILTECKPTELNLQSLLYLKFLSFEHRVVQTKRYKHIEEEATLTNCQHFESIKEMELLAPNHLIKTESEGDIPACAEIKLDLGTDIAKRMLSTSRISFLPSTQNSRNLMTNIQHFTKNKWNAFLNRIIRGPSRHADRHKVTADYNIKFKLLTLG</sequence>